<feature type="transmembrane region" description="Helical" evidence="1">
    <location>
        <begin position="12"/>
        <end position="34"/>
    </location>
</feature>
<reference evidence="2" key="2">
    <citation type="journal article" date="2024" name="Environ. Microbiol.">
        <title>Genome analysis and description of Tunturibacter gen. nov. expands the diversity of Terriglobia in tundra soils.</title>
        <authorList>
            <person name="Messyasz A."/>
            <person name="Mannisto M.K."/>
            <person name="Kerkhof L.J."/>
            <person name="Haggblom M.M."/>
        </authorList>
    </citation>
    <scope>NUCLEOTIDE SEQUENCE</scope>
    <source>
        <strain evidence="2">M8UP23</strain>
    </source>
</reference>
<dbReference type="AlphaFoldDB" id="A0AAU7ZH92"/>
<organism evidence="2">
    <name type="scientific">Tunturiibacter empetritectus</name>
    <dbReference type="NCBI Taxonomy" id="3069691"/>
    <lineage>
        <taxon>Bacteria</taxon>
        <taxon>Pseudomonadati</taxon>
        <taxon>Acidobacteriota</taxon>
        <taxon>Terriglobia</taxon>
        <taxon>Terriglobales</taxon>
        <taxon>Acidobacteriaceae</taxon>
        <taxon>Tunturiibacter</taxon>
    </lineage>
</organism>
<dbReference type="Pfam" id="PF09900">
    <property type="entry name" value="DUF2127"/>
    <property type="match status" value="1"/>
</dbReference>
<name>A0AAU7ZH92_9BACT</name>
<keyword evidence="1" id="KW-1133">Transmembrane helix</keyword>
<evidence type="ECO:0000313" key="2">
    <source>
        <dbReference type="EMBL" id="XCB27884.1"/>
    </source>
</evidence>
<accession>A0AAU7ZH92</accession>
<feature type="transmembrane region" description="Helical" evidence="1">
    <location>
        <begin position="128"/>
        <end position="145"/>
    </location>
</feature>
<evidence type="ECO:0000256" key="1">
    <source>
        <dbReference type="SAM" id="Phobius"/>
    </source>
</evidence>
<dbReference type="EMBL" id="CP132932">
    <property type="protein sequence ID" value="XCB27884.1"/>
    <property type="molecule type" value="Genomic_DNA"/>
</dbReference>
<dbReference type="RefSeq" id="WP_353069882.1">
    <property type="nucleotide sequence ID" value="NZ_CP132932.1"/>
</dbReference>
<dbReference type="InterPro" id="IPR021125">
    <property type="entry name" value="DUF2127"/>
</dbReference>
<dbReference type="KEGG" id="temp:RBB75_06070"/>
<sequence length="158" mass="17405">MNKKNSGLLKLIAIFKLFKAIALIAVGFGALHLFHDGVPGDSVTLLIAKFGFNPGGHYVDLALGKLSNIPPKDFKDLGIGSFVYAALFLTEGIGLWLAKPWAEWFTTITTSSLVPLEIFEIYRHPTATKVIVLLLNIAIAVYLILRIREERSSVNETH</sequence>
<keyword evidence="1" id="KW-0812">Transmembrane</keyword>
<protein>
    <submittedName>
        <fullName evidence="2">DUF2127 domain-containing protein</fullName>
    </submittedName>
</protein>
<keyword evidence="1" id="KW-0472">Membrane</keyword>
<reference evidence="2" key="1">
    <citation type="submission" date="2023-08" db="EMBL/GenBank/DDBJ databases">
        <authorList>
            <person name="Messyasz A."/>
            <person name="Mannisto M.K."/>
            <person name="Kerkhof L.J."/>
            <person name="Haggblom M."/>
        </authorList>
    </citation>
    <scope>NUCLEOTIDE SEQUENCE</scope>
    <source>
        <strain evidence="2">M8UP23</strain>
    </source>
</reference>
<gene>
    <name evidence="2" type="ORF">RBB75_06070</name>
</gene>
<proteinExistence type="predicted"/>
<feature type="transmembrane region" description="Helical" evidence="1">
    <location>
        <begin position="77"/>
        <end position="97"/>
    </location>
</feature>